<dbReference type="Pfam" id="PF02934">
    <property type="entry name" value="GatB_N"/>
    <property type="match status" value="1"/>
</dbReference>
<dbReference type="GO" id="GO:0006412">
    <property type="term" value="P:translation"/>
    <property type="evidence" value="ECO:0007669"/>
    <property type="project" value="UniProtKB-UniRule"/>
</dbReference>
<dbReference type="Gene3D" id="1.10.150.380">
    <property type="entry name" value="GatB domain, N-terminal subdomain"/>
    <property type="match status" value="1"/>
</dbReference>
<name>A0A510E272_9CREN</name>
<dbReference type="EC" id="6.3.5.-" evidence="6"/>
<dbReference type="GO" id="GO:0005737">
    <property type="term" value="C:cytoplasm"/>
    <property type="evidence" value="ECO:0007669"/>
    <property type="project" value="InterPro"/>
</dbReference>
<organism evidence="10 12">
    <name type="scientific">Sulfuracidifex tepidarius</name>
    <dbReference type="NCBI Taxonomy" id="1294262"/>
    <lineage>
        <taxon>Archaea</taxon>
        <taxon>Thermoproteota</taxon>
        <taxon>Thermoprotei</taxon>
        <taxon>Sulfolobales</taxon>
        <taxon>Sulfolobaceae</taxon>
        <taxon>Sulfuracidifex</taxon>
    </lineage>
</organism>
<evidence type="ECO:0000256" key="4">
    <source>
        <dbReference type="ARBA" id="ARBA00022917"/>
    </source>
</evidence>
<reference evidence="12" key="1">
    <citation type="submission" date="2018-09" db="EMBL/GenBank/DDBJ databases">
        <title>Complete Genome Sequencing of Sulfolobus sp. JCM 16834.</title>
        <authorList>
            <person name="Kato S."/>
            <person name="Itoh T."/>
            <person name="Ohkuma M."/>
        </authorList>
    </citation>
    <scope>NUCLEOTIDE SEQUENCE [LARGE SCALE GENOMIC DNA]</scope>
    <source>
        <strain evidence="12">IC-007</strain>
    </source>
</reference>
<dbReference type="NCBIfam" id="NF003107">
    <property type="entry name" value="PRK04028.1"/>
    <property type="match status" value="1"/>
</dbReference>
<dbReference type="AlphaFoldDB" id="A0A510E272"/>
<evidence type="ECO:0000313" key="11">
    <source>
        <dbReference type="Proteomes" id="UP000322983"/>
    </source>
</evidence>
<evidence type="ECO:0000256" key="1">
    <source>
        <dbReference type="ARBA" id="ARBA00022598"/>
    </source>
</evidence>
<dbReference type="InterPro" id="IPR023168">
    <property type="entry name" value="GatB_Yqey_C_2"/>
</dbReference>
<comment type="function">
    <text evidence="6">Allows the formation of correctly charged Gln-tRNA(Gln) through the transamidation of misacylated Glu-tRNA(Gln) in organisms which lack glutaminyl-tRNA synthetase. The reaction takes place in the presence of glutamine and ATP through an activated gamma-phospho-Glu-tRNA(Gln). The GatDE system is specific for glutamate and does not act on aspartate.</text>
</comment>
<comment type="catalytic activity">
    <reaction evidence="5 6">
        <text>L-glutamyl-tRNA(Gln) + L-glutamine + ATP + H2O = L-glutaminyl-tRNA(Gln) + L-glutamate + ADP + phosphate + H(+)</text>
        <dbReference type="Rhea" id="RHEA:17521"/>
        <dbReference type="Rhea" id="RHEA-COMP:9681"/>
        <dbReference type="Rhea" id="RHEA-COMP:9684"/>
        <dbReference type="ChEBI" id="CHEBI:15377"/>
        <dbReference type="ChEBI" id="CHEBI:15378"/>
        <dbReference type="ChEBI" id="CHEBI:29985"/>
        <dbReference type="ChEBI" id="CHEBI:30616"/>
        <dbReference type="ChEBI" id="CHEBI:43474"/>
        <dbReference type="ChEBI" id="CHEBI:58359"/>
        <dbReference type="ChEBI" id="CHEBI:78520"/>
        <dbReference type="ChEBI" id="CHEBI:78521"/>
        <dbReference type="ChEBI" id="CHEBI:456216"/>
    </reaction>
</comment>
<dbReference type="Pfam" id="PF02637">
    <property type="entry name" value="GatB_Yqey"/>
    <property type="match status" value="1"/>
</dbReference>
<evidence type="ECO:0000256" key="2">
    <source>
        <dbReference type="ARBA" id="ARBA00022741"/>
    </source>
</evidence>
<evidence type="ECO:0000256" key="3">
    <source>
        <dbReference type="ARBA" id="ARBA00022840"/>
    </source>
</evidence>
<dbReference type="SUPFAM" id="SSF89095">
    <property type="entry name" value="GatB/YqeY motif"/>
    <property type="match status" value="1"/>
</dbReference>
<dbReference type="NCBIfam" id="TIGR00134">
    <property type="entry name" value="gatE_arch"/>
    <property type="match status" value="1"/>
</dbReference>
<dbReference type="InterPro" id="IPR017958">
    <property type="entry name" value="Gln-tRNA_amidoTrfase_suB_CS"/>
</dbReference>
<evidence type="ECO:0000313" key="12">
    <source>
        <dbReference type="Proteomes" id="UP000325030"/>
    </source>
</evidence>
<dbReference type="Pfam" id="PF02938">
    <property type="entry name" value="GAD"/>
    <property type="match status" value="1"/>
</dbReference>
<dbReference type="InterPro" id="IPR029351">
    <property type="entry name" value="GAD_dom"/>
</dbReference>
<dbReference type="Gene3D" id="3.30.1360.30">
    <property type="entry name" value="GAD-like domain"/>
    <property type="match status" value="1"/>
</dbReference>
<keyword evidence="3 6" id="KW-0067">ATP-binding</keyword>
<dbReference type="GO" id="GO:0050567">
    <property type="term" value="F:glutaminyl-tRNA synthase (glutamine-hydrolyzing) activity"/>
    <property type="evidence" value="ECO:0007669"/>
    <property type="project" value="UniProtKB-UniRule"/>
</dbReference>
<sequence length="635" mass="70959">MIGITNSYSQGGIMSDLGIKIGLEIHQQLETHRKLFCSCPSIMSDEYKVTLTRKLRPVTSEMGDVDVAALFEWRKGKTYLYHVPDASSCLVECDEEPPHEMDPEAVKIALGMAISLHATPVDEIYVMRKIVIDGSNTSGFQRTAIVSLGGFIEDKEGKVGIQTIAVEEDAARKVEEGKNETVYNLDRLGFPLIEISTAPDIKSPEQAERVALEIGQLLRMTGKVKRGLGTIRQDLNVSIMGGTKVEIKGVQRLELISTIIENEVRRQKTLLDIRQELKSRGVTEDMIKEIQQVDLTNVFLNTSSKIVRNGMSRGKVIGMRLPRMSGIMGRDVMPGRRFGTEVADYVRVLAGLGGLFHSDELPNYGITLDEVSEVKRVLDVKEGDGFVILVGEKEKLNIAVQTIKDRLNQALIGVPKETRGAEEDGTTRFLRPQPGSARMYPETDIPPMKVEDLMEQAKLYVPQPPEVKLKHFIEIGLNNELANQMLKSPRIDLFEYLTEKYNANPVFVATLLENTLKYVKSKGGDMNLVDEGVIETIVKHVSEGRISKDSVADILIEFTTSNKNLQDVISKYTSISTDQLISLIRQEVERNRKELVEKKDKAFTILMSTVMSKVRGKADGKVVAELIRKEIEKLQ</sequence>
<keyword evidence="11" id="KW-1185">Reference proteome</keyword>
<dbReference type="GO" id="GO:0070681">
    <property type="term" value="P:glutaminyl-tRNAGln biosynthesis via transamidation"/>
    <property type="evidence" value="ECO:0007669"/>
    <property type="project" value="TreeGrafter"/>
</dbReference>
<dbReference type="PANTHER" id="PTHR11659">
    <property type="entry name" value="GLUTAMYL-TRNA GLN AMIDOTRANSFERASE SUBUNIT B MITOCHONDRIAL AND PROKARYOTIC PET112-RELATED"/>
    <property type="match status" value="1"/>
</dbReference>
<comment type="similarity">
    <text evidence="6">Belongs to the GatB/GatE family. GatE subfamily.</text>
</comment>
<dbReference type="InterPro" id="IPR018027">
    <property type="entry name" value="Asn/Gln_amidotransferase"/>
</dbReference>
<dbReference type="STRING" id="1294262.GCA_001316085_01095"/>
<evidence type="ECO:0000259" key="8">
    <source>
        <dbReference type="SMART" id="SM00845"/>
    </source>
</evidence>
<dbReference type="InterPro" id="IPR006075">
    <property type="entry name" value="Asn/Gln-tRNA_Trfase_suB/E_cat"/>
</dbReference>
<protein>
    <recommendedName>
        <fullName evidence="6">Glutamyl-tRNA(Gln) amidotransferase subunit E</fullName>
        <shortName evidence="6">Glu-ADT subunit E</shortName>
        <ecNumber evidence="6">6.3.5.-</ecNumber>
    </recommendedName>
</protein>
<comment type="subunit">
    <text evidence="6">Heterodimer of GatD and GatE.</text>
</comment>
<dbReference type="SUPFAM" id="SSF55261">
    <property type="entry name" value="GAD domain-like"/>
    <property type="match status" value="1"/>
</dbReference>
<dbReference type="EMBL" id="AP018930">
    <property type="protein sequence ID" value="BBG26603.1"/>
    <property type="molecule type" value="Genomic_DNA"/>
</dbReference>
<dbReference type="InterPro" id="IPR004414">
    <property type="entry name" value="GatE"/>
</dbReference>
<feature type="domain" description="Asn/Gln amidotransferase" evidence="8">
    <location>
        <begin position="492"/>
        <end position="631"/>
    </location>
</feature>
<accession>A0A510E272</accession>
<evidence type="ECO:0000313" key="10">
    <source>
        <dbReference type="EMBL" id="BBG26603.1"/>
    </source>
</evidence>
<dbReference type="Proteomes" id="UP000322983">
    <property type="component" value="Chromosome"/>
</dbReference>
<dbReference type="PROSITE" id="PS01234">
    <property type="entry name" value="GATB"/>
    <property type="match status" value="1"/>
</dbReference>
<dbReference type="KEGG" id="step:IC006_1144"/>
<dbReference type="Gene3D" id="1.10.10.410">
    <property type="match status" value="1"/>
</dbReference>
<evidence type="ECO:0000256" key="7">
    <source>
        <dbReference type="SAM" id="MobiDB-lite"/>
    </source>
</evidence>
<accession>A0A510DV42</accession>
<gene>
    <name evidence="6" type="primary">gatE</name>
    <name evidence="9" type="ORF">IC006_1144</name>
    <name evidence="10" type="ORF">IC007_1119</name>
</gene>
<keyword evidence="4 6" id="KW-0648">Protein biosynthesis</keyword>
<dbReference type="InterPro" id="IPR014746">
    <property type="entry name" value="Gln_synth/guanido_kin_cat_dom"/>
</dbReference>
<dbReference type="GO" id="GO:0004812">
    <property type="term" value="F:aminoacyl-tRNA ligase activity"/>
    <property type="evidence" value="ECO:0007669"/>
    <property type="project" value="InterPro"/>
</dbReference>
<dbReference type="InterPro" id="IPR003789">
    <property type="entry name" value="Asn/Gln_tRNA_amidoTrase-B-like"/>
</dbReference>
<dbReference type="InterPro" id="IPR042114">
    <property type="entry name" value="GatB_C_1"/>
</dbReference>
<evidence type="ECO:0000256" key="6">
    <source>
        <dbReference type="HAMAP-Rule" id="MF_00588"/>
    </source>
</evidence>
<evidence type="ECO:0000256" key="5">
    <source>
        <dbReference type="ARBA" id="ARBA00047913"/>
    </source>
</evidence>
<evidence type="ECO:0000313" key="9">
    <source>
        <dbReference type="EMBL" id="BBG23848.1"/>
    </source>
</evidence>
<keyword evidence="1 6" id="KW-0436">Ligase</keyword>
<dbReference type="HAMAP" id="MF_00588">
    <property type="entry name" value="GatE"/>
    <property type="match status" value="1"/>
</dbReference>
<dbReference type="SMART" id="SM00845">
    <property type="entry name" value="GatB_Yqey"/>
    <property type="match status" value="1"/>
</dbReference>
<feature type="region of interest" description="Disordered" evidence="7">
    <location>
        <begin position="422"/>
        <end position="442"/>
    </location>
</feature>
<keyword evidence="2 6" id="KW-0547">Nucleotide-binding</keyword>
<reference evidence="10 11" key="2">
    <citation type="journal article" date="2020" name="Int. J. Syst. Evol. Microbiol.">
        <title>Sulfuracidifex tepidarius gen. nov., sp. nov. and transfer of Sulfolobus metallicus Huber and Stetter 1992 to the genus Sulfuracidifex as Sulfuracidifex metallicus comb. nov.</title>
        <authorList>
            <person name="Itoh T."/>
            <person name="Miura T."/>
            <person name="Sakai H.D."/>
            <person name="Kato S."/>
            <person name="Ohkuma M."/>
            <person name="Takashina T."/>
        </authorList>
    </citation>
    <scope>NUCLEOTIDE SEQUENCE</scope>
    <source>
        <strain evidence="9 11">IC-006</strain>
        <strain evidence="10">IC-007</strain>
    </source>
</reference>
<dbReference type="Proteomes" id="UP000325030">
    <property type="component" value="Chromosome"/>
</dbReference>
<dbReference type="PANTHER" id="PTHR11659:SF2">
    <property type="entry name" value="GLUTAMYL-TRNA(GLN) AMIDOTRANSFERASE SUBUNIT E"/>
    <property type="match status" value="1"/>
</dbReference>
<dbReference type="GO" id="GO:0005524">
    <property type="term" value="F:ATP binding"/>
    <property type="evidence" value="ECO:0007669"/>
    <property type="project" value="UniProtKB-KW"/>
</dbReference>
<dbReference type="EMBL" id="AP018929">
    <property type="protein sequence ID" value="BBG23848.1"/>
    <property type="molecule type" value="Genomic_DNA"/>
</dbReference>
<dbReference type="InterPro" id="IPR017959">
    <property type="entry name" value="Asn/Gln-tRNA_amidoTrfase_suB/E"/>
</dbReference>
<dbReference type="InterPro" id="IPR004115">
    <property type="entry name" value="GAD-like_sf"/>
</dbReference>
<proteinExistence type="inferred from homology"/>
<dbReference type="SUPFAM" id="SSF55931">
    <property type="entry name" value="Glutamine synthetase/guanido kinase"/>
    <property type="match status" value="1"/>
</dbReference>